<name>A0AAV6HYS6_9ERIC</name>
<gene>
    <name evidence="1" type="ORF">RHGRI_033952</name>
</gene>
<keyword evidence="2" id="KW-1185">Reference proteome</keyword>
<evidence type="ECO:0000313" key="1">
    <source>
        <dbReference type="EMBL" id="KAG5521561.1"/>
    </source>
</evidence>
<proteinExistence type="predicted"/>
<accession>A0AAV6HYS6</accession>
<dbReference type="Proteomes" id="UP000823749">
    <property type="component" value="Chromosome 12"/>
</dbReference>
<dbReference type="EMBL" id="JACTNZ010000012">
    <property type="protein sequence ID" value="KAG5521561.1"/>
    <property type="molecule type" value="Genomic_DNA"/>
</dbReference>
<protein>
    <submittedName>
        <fullName evidence="1">Uncharacterized protein</fullName>
    </submittedName>
</protein>
<reference evidence="1" key="1">
    <citation type="submission" date="2020-08" db="EMBL/GenBank/DDBJ databases">
        <title>Plant Genome Project.</title>
        <authorList>
            <person name="Zhang R.-G."/>
        </authorList>
    </citation>
    <scope>NUCLEOTIDE SEQUENCE</scope>
    <source>
        <strain evidence="1">WSP0</strain>
        <tissue evidence="1">Leaf</tissue>
    </source>
</reference>
<organism evidence="1 2">
    <name type="scientific">Rhododendron griersonianum</name>
    <dbReference type="NCBI Taxonomy" id="479676"/>
    <lineage>
        <taxon>Eukaryota</taxon>
        <taxon>Viridiplantae</taxon>
        <taxon>Streptophyta</taxon>
        <taxon>Embryophyta</taxon>
        <taxon>Tracheophyta</taxon>
        <taxon>Spermatophyta</taxon>
        <taxon>Magnoliopsida</taxon>
        <taxon>eudicotyledons</taxon>
        <taxon>Gunneridae</taxon>
        <taxon>Pentapetalae</taxon>
        <taxon>asterids</taxon>
        <taxon>Ericales</taxon>
        <taxon>Ericaceae</taxon>
        <taxon>Ericoideae</taxon>
        <taxon>Rhodoreae</taxon>
        <taxon>Rhododendron</taxon>
    </lineage>
</organism>
<evidence type="ECO:0000313" key="2">
    <source>
        <dbReference type="Proteomes" id="UP000823749"/>
    </source>
</evidence>
<sequence>MHGNWKVRREANIDLGLPALSRNPRNWAYSSSGLRLRIPLASDSNASVQEVALDALIAYLIMLTPARLDDSGHDSEVPGVVYALGRVGGSGSFPDCSTIDGDHLVDEDTM</sequence>
<dbReference type="AlphaFoldDB" id="A0AAV6HYS6"/>
<comment type="caution">
    <text evidence="1">The sequence shown here is derived from an EMBL/GenBank/DDBJ whole genome shotgun (WGS) entry which is preliminary data.</text>
</comment>